<evidence type="ECO:0000256" key="1">
    <source>
        <dbReference type="PROSITE-ProRule" id="PRU00169"/>
    </source>
</evidence>
<comment type="caution">
    <text evidence="4">The sequence shown here is derived from an EMBL/GenBank/DDBJ whole genome shotgun (WGS) entry which is preliminary data.</text>
</comment>
<keyword evidence="1" id="KW-0597">Phosphoprotein</keyword>
<dbReference type="GeneID" id="98153214"/>
<feature type="domain" description="Response regulatory" evidence="3">
    <location>
        <begin position="2"/>
        <end position="113"/>
    </location>
</feature>
<dbReference type="RefSeq" id="XP_070905667.1">
    <property type="nucleotide sequence ID" value="XM_071038050.1"/>
</dbReference>
<dbReference type="InterPro" id="IPR011006">
    <property type="entry name" value="CheY-like_superfamily"/>
</dbReference>
<feature type="compositionally biased region" description="Polar residues" evidence="2">
    <location>
        <begin position="102"/>
        <end position="113"/>
    </location>
</feature>
<keyword evidence="5" id="KW-1185">Reference proteome</keyword>
<evidence type="ECO:0000313" key="4">
    <source>
        <dbReference type="EMBL" id="KAL2861577.1"/>
    </source>
</evidence>
<dbReference type="EMBL" id="JBFXLR010000001">
    <property type="protein sequence ID" value="KAL2861577.1"/>
    <property type="molecule type" value="Genomic_DNA"/>
</dbReference>
<protein>
    <recommendedName>
        <fullName evidence="3">Response regulatory domain-containing protein</fullName>
    </recommendedName>
</protein>
<reference evidence="4 5" key="1">
    <citation type="submission" date="2024-07" db="EMBL/GenBank/DDBJ databases">
        <title>Section-level genome sequencing and comparative genomics of Aspergillus sections Usti and Cavernicolus.</title>
        <authorList>
            <consortium name="Lawrence Berkeley National Laboratory"/>
            <person name="Nybo J.L."/>
            <person name="Vesth T.C."/>
            <person name="Theobald S."/>
            <person name="Frisvad J.C."/>
            <person name="Larsen T.O."/>
            <person name="Kjaerboelling I."/>
            <person name="Rothschild-Mancinelli K."/>
            <person name="Lyhne E.K."/>
            <person name="Kogle M.E."/>
            <person name="Barry K."/>
            <person name="Clum A."/>
            <person name="Na H."/>
            <person name="Ledsgaard L."/>
            <person name="Lin J."/>
            <person name="Lipzen A."/>
            <person name="Kuo A."/>
            <person name="Riley R."/>
            <person name="Mondo S."/>
            <person name="LaButti K."/>
            <person name="Haridas S."/>
            <person name="Pangalinan J."/>
            <person name="Salamov A.A."/>
            <person name="Simmons B.A."/>
            <person name="Magnuson J.K."/>
            <person name="Chen J."/>
            <person name="Drula E."/>
            <person name="Henrissat B."/>
            <person name="Wiebenga A."/>
            <person name="Lubbers R.J."/>
            <person name="Gomes A.C."/>
            <person name="Macurrencykelacurrency M.R."/>
            <person name="Stajich J."/>
            <person name="Grigoriev I.V."/>
            <person name="Mortensen U.H."/>
            <person name="De vries R.P."/>
            <person name="Baker S.E."/>
            <person name="Andersen M.R."/>
        </authorList>
    </citation>
    <scope>NUCLEOTIDE SEQUENCE [LARGE SCALE GENOMIC DNA]</scope>
    <source>
        <strain evidence="4 5">CBS 756.74</strain>
    </source>
</reference>
<feature type="modified residue" description="4-aspartylphosphate" evidence="1">
    <location>
        <position position="56"/>
    </location>
</feature>
<proteinExistence type="predicted"/>
<dbReference type="Gene3D" id="3.40.50.2300">
    <property type="match status" value="1"/>
</dbReference>
<dbReference type="PROSITE" id="PS50110">
    <property type="entry name" value="RESPONSE_REGULATORY"/>
    <property type="match status" value="1"/>
</dbReference>
<feature type="region of interest" description="Disordered" evidence="2">
    <location>
        <begin position="87"/>
        <end position="113"/>
    </location>
</feature>
<dbReference type="InterPro" id="IPR001789">
    <property type="entry name" value="Sig_transdc_resp-reg_receiver"/>
</dbReference>
<dbReference type="SUPFAM" id="SSF52172">
    <property type="entry name" value="CheY-like"/>
    <property type="match status" value="1"/>
</dbReference>
<evidence type="ECO:0000256" key="2">
    <source>
        <dbReference type="SAM" id="MobiDB-lite"/>
    </source>
</evidence>
<name>A0ABR4LAL0_9EURO</name>
<evidence type="ECO:0000259" key="3">
    <source>
        <dbReference type="PROSITE" id="PS50110"/>
    </source>
</evidence>
<accession>A0ABR4LAL0</accession>
<gene>
    <name evidence="4" type="ORF">BJX68DRAFT_222866</name>
</gene>
<organism evidence="4 5">
    <name type="scientific">Aspergillus pseudodeflectus</name>
    <dbReference type="NCBI Taxonomy" id="176178"/>
    <lineage>
        <taxon>Eukaryota</taxon>
        <taxon>Fungi</taxon>
        <taxon>Dikarya</taxon>
        <taxon>Ascomycota</taxon>
        <taxon>Pezizomycotina</taxon>
        <taxon>Eurotiomycetes</taxon>
        <taxon>Eurotiomycetidae</taxon>
        <taxon>Eurotiales</taxon>
        <taxon>Aspergillaceae</taxon>
        <taxon>Aspergillus</taxon>
        <taxon>Aspergillus subgen. Nidulantes</taxon>
    </lineage>
</organism>
<sequence length="113" mass="12590">MHILFVDDNRVWQKIALLKLPKIGCTVAVASDGQEALNYLSARPEHCPRPDLIMMDASYITPAYSSTMTINPTQHILNRYRSQCQPSTACPRHASSAAKPLSQRTPRSAPRQS</sequence>
<dbReference type="Proteomes" id="UP001610444">
    <property type="component" value="Unassembled WGS sequence"/>
</dbReference>
<evidence type="ECO:0000313" key="5">
    <source>
        <dbReference type="Proteomes" id="UP001610444"/>
    </source>
</evidence>